<organism evidence="1 2">
    <name type="scientific">Carya illinoinensis</name>
    <name type="common">Pecan</name>
    <dbReference type="NCBI Taxonomy" id="32201"/>
    <lineage>
        <taxon>Eukaryota</taxon>
        <taxon>Viridiplantae</taxon>
        <taxon>Streptophyta</taxon>
        <taxon>Embryophyta</taxon>
        <taxon>Tracheophyta</taxon>
        <taxon>Spermatophyta</taxon>
        <taxon>Magnoliopsida</taxon>
        <taxon>eudicotyledons</taxon>
        <taxon>Gunneridae</taxon>
        <taxon>Pentapetalae</taxon>
        <taxon>rosids</taxon>
        <taxon>fabids</taxon>
        <taxon>Fagales</taxon>
        <taxon>Juglandaceae</taxon>
        <taxon>Carya</taxon>
    </lineage>
</organism>
<reference evidence="1" key="1">
    <citation type="submission" date="2020-12" db="EMBL/GenBank/DDBJ databases">
        <title>WGS assembly of Carya illinoinensis cv. Pawnee.</title>
        <authorList>
            <person name="Platts A."/>
            <person name="Shu S."/>
            <person name="Wright S."/>
            <person name="Barry K."/>
            <person name="Edger P."/>
            <person name="Pires J.C."/>
            <person name="Schmutz J."/>
        </authorList>
    </citation>
    <scope>NUCLEOTIDE SEQUENCE</scope>
    <source>
        <tissue evidence="1">Leaf</tissue>
    </source>
</reference>
<dbReference type="EMBL" id="CM031819">
    <property type="protein sequence ID" value="KAG6635799.1"/>
    <property type="molecule type" value="Genomic_DNA"/>
</dbReference>
<evidence type="ECO:0000313" key="1">
    <source>
        <dbReference type="EMBL" id="KAG6635799.1"/>
    </source>
</evidence>
<dbReference type="AlphaFoldDB" id="A0A8T1NW22"/>
<accession>A0A8T1NW22</accession>
<keyword evidence="2" id="KW-1185">Reference proteome</keyword>
<gene>
    <name evidence="1" type="ORF">CIPAW_11G067400</name>
</gene>
<comment type="caution">
    <text evidence="1">The sequence shown here is derived from an EMBL/GenBank/DDBJ whole genome shotgun (WGS) entry which is preliminary data.</text>
</comment>
<protein>
    <submittedName>
        <fullName evidence="1">Uncharacterized protein</fullName>
    </submittedName>
</protein>
<evidence type="ECO:0000313" key="2">
    <source>
        <dbReference type="Proteomes" id="UP000811609"/>
    </source>
</evidence>
<name>A0A8T1NW22_CARIL</name>
<proteinExistence type="predicted"/>
<sequence length="103" mass="11982">MFLLPPTAHLEVIGHLMSSQTATTRVGNFGRHSLVFLLDGLWRKILWANVCWPYLDNWIITDVIFHVEGSLFSRLSTNYVPMCSNIWDTTKKPILYEKTMHMD</sequence>
<dbReference type="Proteomes" id="UP000811609">
    <property type="component" value="Chromosome 11"/>
</dbReference>